<dbReference type="Proteomes" id="UP000181936">
    <property type="component" value="Chromosome"/>
</dbReference>
<keyword evidence="1" id="KW-0812">Transmembrane</keyword>
<dbReference type="RefSeq" id="WP_072579773.1">
    <property type="nucleotide sequence ID" value="NZ_CP016020.1"/>
</dbReference>
<sequence>MVRDAIWLAYKEIQFHRVTLLISIIVTFFYAGLTSFHLDQSLVNVISKETITDRYIIIDLLFMIITPSLAAIFMSKPYISFSTIKEDPYSKRMAIYRSLPISINTLALSRTIVMIFTLVLLSIAFYSILTFSLSDTIFTYYSISEYLIFICIWIGYALALGGLNTFIEYGTNGKFLHLFPYLLLAFLLLVFFLYYTFVEKGIVEQTILLSKNIGWPIAILSLFIGMVGCKFWHTLLTKRLSKKDFM</sequence>
<proteinExistence type="predicted"/>
<accession>A0A1L3MRL4</accession>
<evidence type="ECO:0000313" key="2">
    <source>
        <dbReference type="EMBL" id="APH04980.1"/>
    </source>
</evidence>
<dbReference type="KEGG" id="bwh:A9C19_09590"/>
<evidence type="ECO:0008006" key="4">
    <source>
        <dbReference type="Google" id="ProtNLM"/>
    </source>
</evidence>
<feature type="transmembrane region" description="Helical" evidence="1">
    <location>
        <begin position="217"/>
        <end position="236"/>
    </location>
</feature>
<reference evidence="2 3" key="1">
    <citation type="journal article" date="2016" name="Sci. Rep.">
        <title>Complete genome sequence and transcriptomic analysis of a novel marine strain Bacillus weihaiensis reveals the mechanism of brown algae degradation.</title>
        <authorList>
            <person name="Zhu Y."/>
            <person name="Chen P."/>
            <person name="Bao Y."/>
            <person name="Men Y."/>
            <person name="Zeng Y."/>
            <person name="Yang J."/>
            <person name="Sun J."/>
            <person name="Sun Y."/>
        </authorList>
    </citation>
    <scope>NUCLEOTIDE SEQUENCE [LARGE SCALE GENOMIC DNA]</scope>
    <source>
        <strain evidence="2 3">Alg07</strain>
    </source>
</reference>
<name>A0A1L3MRL4_9BACI</name>
<feature type="transmembrane region" description="Helical" evidence="1">
    <location>
        <begin position="101"/>
        <end position="126"/>
    </location>
</feature>
<keyword evidence="3" id="KW-1185">Reference proteome</keyword>
<evidence type="ECO:0000313" key="3">
    <source>
        <dbReference type="Proteomes" id="UP000181936"/>
    </source>
</evidence>
<dbReference type="EMBL" id="CP016020">
    <property type="protein sequence ID" value="APH04980.1"/>
    <property type="molecule type" value="Genomic_DNA"/>
</dbReference>
<protein>
    <recommendedName>
        <fullName evidence="4">ABC transporter permease</fullName>
    </recommendedName>
</protein>
<feature type="transmembrane region" description="Helical" evidence="1">
    <location>
        <begin position="56"/>
        <end position="75"/>
    </location>
</feature>
<dbReference type="STRING" id="1547283.A9C19_09590"/>
<evidence type="ECO:0000256" key="1">
    <source>
        <dbReference type="SAM" id="Phobius"/>
    </source>
</evidence>
<keyword evidence="1" id="KW-0472">Membrane</keyword>
<organism evidence="2 3">
    <name type="scientific">Bacillus weihaiensis</name>
    <dbReference type="NCBI Taxonomy" id="1547283"/>
    <lineage>
        <taxon>Bacteria</taxon>
        <taxon>Bacillati</taxon>
        <taxon>Bacillota</taxon>
        <taxon>Bacilli</taxon>
        <taxon>Bacillales</taxon>
        <taxon>Bacillaceae</taxon>
        <taxon>Bacillus</taxon>
    </lineage>
</organism>
<dbReference type="AlphaFoldDB" id="A0A1L3MRL4"/>
<dbReference type="OrthoDB" id="2380965at2"/>
<feature type="transmembrane region" description="Helical" evidence="1">
    <location>
        <begin position="178"/>
        <end position="197"/>
    </location>
</feature>
<feature type="transmembrane region" description="Helical" evidence="1">
    <location>
        <begin position="18"/>
        <end position="36"/>
    </location>
</feature>
<feature type="transmembrane region" description="Helical" evidence="1">
    <location>
        <begin position="146"/>
        <end position="166"/>
    </location>
</feature>
<gene>
    <name evidence="2" type="ORF">A9C19_09590</name>
</gene>
<keyword evidence="1" id="KW-1133">Transmembrane helix</keyword>